<dbReference type="AlphaFoldDB" id="A0A3R7MDQ9"/>
<evidence type="ECO:0000256" key="6">
    <source>
        <dbReference type="ARBA" id="ARBA00022989"/>
    </source>
</evidence>
<feature type="transmembrane region" description="Helical" evidence="10">
    <location>
        <begin position="35"/>
        <end position="53"/>
    </location>
</feature>
<keyword evidence="7" id="KW-0443">Lipid metabolism</keyword>
<reference evidence="11 12" key="1">
    <citation type="submission" date="2018-04" db="EMBL/GenBank/DDBJ databases">
        <authorList>
            <person name="Zhang X."/>
            <person name="Yuan J."/>
            <person name="Li F."/>
            <person name="Xiang J."/>
        </authorList>
    </citation>
    <scope>NUCLEOTIDE SEQUENCE [LARGE SCALE GENOMIC DNA]</scope>
    <source>
        <tissue evidence="11">Muscle</tissue>
    </source>
</reference>
<proteinExistence type="predicted"/>
<sequence length="130" mass="15337">MESVTMPNYSYVFKFEEDFDTLEKRRWMRENWMMCFYYIGAYMIVIYGGQLYMQTRPRFELRIPLFMWNVFLRCSPSGGPIAVPRAPLCAQQPRLSLLRLYPRTKDTHLGLDLTKLSVEDAATFPVSLVC</sequence>
<dbReference type="InterPro" id="IPR002076">
    <property type="entry name" value="ELO_fam"/>
</dbReference>
<dbReference type="Pfam" id="PF01151">
    <property type="entry name" value="ELO"/>
    <property type="match status" value="1"/>
</dbReference>
<gene>
    <name evidence="11" type="ORF">C7M84_001366</name>
</gene>
<evidence type="ECO:0000256" key="7">
    <source>
        <dbReference type="ARBA" id="ARBA00023098"/>
    </source>
</evidence>
<evidence type="ECO:0000313" key="11">
    <source>
        <dbReference type="EMBL" id="ROT79888.1"/>
    </source>
</evidence>
<keyword evidence="5" id="KW-0276">Fatty acid metabolism</keyword>
<dbReference type="Proteomes" id="UP000283509">
    <property type="component" value="Unassembled WGS sequence"/>
</dbReference>
<dbReference type="GO" id="GO:0016020">
    <property type="term" value="C:membrane"/>
    <property type="evidence" value="ECO:0007669"/>
    <property type="project" value="UniProtKB-SubCell"/>
</dbReference>
<evidence type="ECO:0000256" key="5">
    <source>
        <dbReference type="ARBA" id="ARBA00022832"/>
    </source>
</evidence>
<keyword evidence="6 10" id="KW-1133">Transmembrane helix</keyword>
<organism evidence="11 12">
    <name type="scientific">Penaeus vannamei</name>
    <name type="common">Whiteleg shrimp</name>
    <name type="synonym">Litopenaeus vannamei</name>
    <dbReference type="NCBI Taxonomy" id="6689"/>
    <lineage>
        <taxon>Eukaryota</taxon>
        <taxon>Metazoa</taxon>
        <taxon>Ecdysozoa</taxon>
        <taxon>Arthropoda</taxon>
        <taxon>Crustacea</taxon>
        <taxon>Multicrustacea</taxon>
        <taxon>Malacostraca</taxon>
        <taxon>Eumalacostraca</taxon>
        <taxon>Eucarida</taxon>
        <taxon>Decapoda</taxon>
        <taxon>Dendrobranchiata</taxon>
        <taxon>Penaeoidea</taxon>
        <taxon>Penaeidae</taxon>
        <taxon>Penaeus</taxon>
    </lineage>
</organism>
<evidence type="ECO:0000256" key="3">
    <source>
        <dbReference type="ARBA" id="ARBA00022679"/>
    </source>
</evidence>
<evidence type="ECO:0000256" key="2">
    <source>
        <dbReference type="ARBA" id="ARBA00022516"/>
    </source>
</evidence>
<keyword evidence="9" id="KW-0275">Fatty acid biosynthesis</keyword>
<dbReference type="EMBL" id="QCYY01001177">
    <property type="protein sequence ID" value="ROT79888.1"/>
    <property type="molecule type" value="Genomic_DNA"/>
</dbReference>
<keyword evidence="12" id="KW-1185">Reference proteome</keyword>
<reference evidence="11 12" key="2">
    <citation type="submission" date="2019-01" db="EMBL/GenBank/DDBJ databases">
        <title>The decoding of complex shrimp genome reveals the adaptation for benthos swimmer, frequently molting mechanism and breeding impact on genome.</title>
        <authorList>
            <person name="Sun Y."/>
            <person name="Gao Y."/>
            <person name="Yu Y."/>
        </authorList>
    </citation>
    <scope>NUCLEOTIDE SEQUENCE [LARGE SCALE GENOMIC DNA]</scope>
    <source>
        <tissue evidence="11">Muscle</tissue>
    </source>
</reference>
<dbReference type="GO" id="GO:0009922">
    <property type="term" value="F:fatty acid elongase activity"/>
    <property type="evidence" value="ECO:0007669"/>
    <property type="project" value="InterPro"/>
</dbReference>
<evidence type="ECO:0000256" key="9">
    <source>
        <dbReference type="ARBA" id="ARBA00023160"/>
    </source>
</evidence>
<comment type="subcellular location">
    <subcellularLocation>
        <location evidence="1">Membrane</location>
        <topology evidence="1">Multi-pass membrane protein</topology>
    </subcellularLocation>
</comment>
<dbReference type="GO" id="GO:0006633">
    <property type="term" value="P:fatty acid biosynthetic process"/>
    <property type="evidence" value="ECO:0007669"/>
    <property type="project" value="UniProtKB-KW"/>
</dbReference>
<dbReference type="OrthoDB" id="10259681at2759"/>
<evidence type="ECO:0000256" key="4">
    <source>
        <dbReference type="ARBA" id="ARBA00022692"/>
    </source>
</evidence>
<evidence type="ECO:0000313" key="12">
    <source>
        <dbReference type="Proteomes" id="UP000283509"/>
    </source>
</evidence>
<evidence type="ECO:0000256" key="1">
    <source>
        <dbReference type="ARBA" id="ARBA00004141"/>
    </source>
</evidence>
<evidence type="ECO:0000256" key="8">
    <source>
        <dbReference type="ARBA" id="ARBA00023136"/>
    </source>
</evidence>
<evidence type="ECO:0000256" key="10">
    <source>
        <dbReference type="SAM" id="Phobius"/>
    </source>
</evidence>
<keyword evidence="3" id="KW-0808">Transferase</keyword>
<keyword evidence="2" id="KW-0444">Lipid biosynthesis</keyword>
<protein>
    <submittedName>
        <fullName evidence="11">Uncharacterized protein</fullName>
    </submittedName>
</protein>
<accession>A0A3R7MDQ9</accession>
<keyword evidence="8 10" id="KW-0472">Membrane</keyword>
<name>A0A3R7MDQ9_PENVA</name>
<keyword evidence="4 10" id="KW-0812">Transmembrane</keyword>
<comment type="caution">
    <text evidence="11">The sequence shown here is derived from an EMBL/GenBank/DDBJ whole genome shotgun (WGS) entry which is preliminary data.</text>
</comment>